<feature type="transmembrane region" description="Helical" evidence="1">
    <location>
        <begin position="32"/>
        <end position="57"/>
    </location>
</feature>
<evidence type="ECO:0000313" key="2">
    <source>
        <dbReference type="EMBL" id="HIU24462.1"/>
    </source>
</evidence>
<sequence length="690" mass="72476">MKIGLARGIHKNPFKNKATFGLNLFIHEEGGYTSLTVASAILVSLCLVFGIASISWLNSRSSEVQRVADAAALAGSNAVTAYVSVAQVLDACVLSMGITGVVVSAAGLVLAAVPGLGPAGLEVGQVGTKILEARQRFAQKSAEGLSKFETTLPLLVATNSASCIAANSEESNIEYVGCALPFPVSSQTNFALDDAEIAPELLSEQTEKMSEVSDRADKEAEAANEARDAGWRADCGDKPYCLWQRAETLAGLTPSQNPWYPTTDGWNFGIPLMRARAYYAARSAAEAPQNSTAGELTNSCARKAFYDYALSQVNNGHYIEQADGTVDISLPTLPRNTSEVRKTSLYTDRRWPCTMEGGVRVLHASTDCPGATGPSSGTSSLSDIDAGSASRCATCDMDITDLGRVPAASTSIENGFEYHWKAICEASENYEAHKNELVRFEAEMKEIAEDGADEFDKAMDELAGERPELCPPGAWGCVSVVYRGESIITPNELTASFLSGSELPQGAAISAAVLAPDEATAENNVISRFFDGLSSGEGLVGLPAMICELWGTALHAYGSAYESIGSAVGDFLGLLDGVLGGSVAADLREMLTDLAGSTMFAPTDLRMRKPVLTNSQNVFDKAGLSGMGEARRLIERLPSSGSPAELAAALGVEVRNELGTGAFVVAELPIPGTNISIPLSIDIGSLVGAS</sequence>
<proteinExistence type="predicted"/>
<keyword evidence="1" id="KW-0472">Membrane</keyword>
<reference evidence="2" key="1">
    <citation type="submission" date="2020-10" db="EMBL/GenBank/DDBJ databases">
        <authorList>
            <person name="Gilroy R."/>
        </authorList>
    </citation>
    <scope>NUCLEOTIDE SEQUENCE</scope>
    <source>
        <strain evidence="2">ChiHjej12B11-29160</strain>
    </source>
</reference>
<keyword evidence="1" id="KW-1133">Transmembrane helix</keyword>
<comment type="caution">
    <text evidence="2">The sequence shown here is derived from an EMBL/GenBank/DDBJ whole genome shotgun (WGS) entry which is preliminary data.</text>
</comment>
<accession>A0A9D1HYL0</accession>
<protein>
    <submittedName>
        <fullName evidence="2">Uncharacterized protein</fullName>
    </submittedName>
</protein>
<reference evidence="2" key="2">
    <citation type="journal article" date="2021" name="PeerJ">
        <title>Extensive microbial diversity within the chicken gut microbiome revealed by metagenomics and culture.</title>
        <authorList>
            <person name="Gilroy R."/>
            <person name="Ravi A."/>
            <person name="Getino M."/>
            <person name="Pursley I."/>
            <person name="Horton D.L."/>
            <person name="Alikhan N.F."/>
            <person name="Baker D."/>
            <person name="Gharbi K."/>
            <person name="Hall N."/>
            <person name="Watson M."/>
            <person name="Adriaenssens E.M."/>
            <person name="Foster-Nyarko E."/>
            <person name="Jarju S."/>
            <person name="Secka A."/>
            <person name="Antonio M."/>
            <person name="Oren A."/>
            <person name="Chaudhuri R.R."/>
            <person name="La Ragione R."/>
            <person name="Hildebrand F."/>
            <person name="Pallen M.J."/>
        </authorList>
    </citation>
    <scope>NUCLEOTIDE SEQUENCE</scope>
    <source>
        <strain evidence="2">ChiHjej12B11-29160</strain>
    </source>
</reference>
<evidence type="ECO:0000256" key="1">
    <source>
        <dbReference type="SAM" id="Phobius"/>
    </source>
</evidence>
<dbReference type="EMBL" id="DVMQ01000017">
    <property type="protein sequence ID" value="HIU24462.1"/>
    <property type="molecule type" value="Genomic_DNA"/>
</dbReference>
<name>A0A9D1HYL0_9ACTN</name>
<gene>
    <name evidence="2" type="ORF">IAD17_06025</name>
</gene>
<evidence type="ECO:0000313" key="3">
    <source>
        <dbReference type="Proteomes" id="UP000824078"/>
    </source>
</evidence>
<dbReference type="Proteomes" id="UP000824078">
    <property type="component" value="Unassembled WGS sequence"/>
</dbReference>
<dbReference type="AlphaFoldDB" id="A0A9D1HYL0"/>
<keyword evidence="1" id="KW-0812">Transmembrane</keyword>
<organism evidence="2 3">
    <name type="scientific">Candidatus Coprovicinus avistercoris</name>
    <dbReference type="NCBI Taxonomy" id="2840754"/>
    <lineage>
        <taxon>Bacteria</taxon>
        <taxon>Bacillati</taxon>
        <taxon>Actinomycetota</taxon>
        <taxon>Coriobacteriia</taxon>
        <taxon>Coriobacteriales</taxon>
        <taxon>Coriobacteriaceae</taxon>
        <taxon>Coriobacteriaceae incertae sedis</taxon>
        <taxon>Candidatus Coprovicinus</taxon>
    </lineage>
</organism>